<comment type="caution">
    <text evidence="1">The sequence shown here is derived from an EMBL/GenBank/DDBJ whole genome shotgun (WGS) entry which is preliminary data.</text>
</comment>
<reference evidence="1 2" key="1">
    <citation type="journal article" date="2017" name="Curr. Biol.">
        <title>The Evolution of Venom by Co-option of Single-Copy Genes.</title>
        <authorList>
            <person name="Martinson E.O."/>
            <person name="Mrinalini"/>
            <person name="Kelkar Y.D."/>
            <person name="Chang C.H."/>
            <person name="Werren J.H."/>
        </authorList>
    </citation>
    <scope>NUCLEOTIDE SEQUENCE [LARGE SCALE GENOMIC DNA]</scope>
    <source>
        <strain evidence="1 2">Alberta</strain>
        <tissue evidence="1">Whole body</tissue>
    </source>
</reference>
<dbReference type="PANTHER" id="PTHR47326:SF1">
    <property type="entry name" value="HTH PSQ-TYPE DOMAIN-CONTAINING PROTEIN"/>
    <property type="match status" value="1"/>
</dbReference>
<evidence type="ECO:0000313" key="2">
    <source>
        <dbReference type="Proteomes" id="UP000215335"/>
    </source>
</evidence>
<name>A0A232EM96_9HYME</name>
<dbReference type="OrthoDB" id="9986793at2759"/>
<accession>A0A232EM96</accession>
<dbReference type="AlphaFoldDB" id="A0A232EM96"/>
<dbReference type="STRING" id="543379.A0A232EM96"/>
<dbReference type="Proteomes" id="UP000215335">
    <property type="component" value="Unassembled WGS sequence"/>
</dbReference>
<keyword evidence="2" id="KW-1185">Reference proteome</keyword>
<organism evidence="1 2">
    <name type="scientific">Trichomalopsis sarcophagae</name>
    <dbReference type="NCBI Taxonomy" id="543379"/>
    <lineage>
        <taxon>Eukaryota</taxon>
        <taxon>Metazoa</taxon>
        <taxon>Ecdysozoa</taxon>
        <taxon>Arthropoda</taxon>
        <taxon>Hexapoda</taxon>
        <taxon>Insecta</taxon>
        <taxon>Pterygota</taxon>
        <taxon>Neoptera</taxon>
        <taxon>Endopterygota</taxon>
        <taxon>Hymenoptera</taxon>
        <taxon>Apocrita</taxon>
        <taxon>Proctotrupomorpha</taxon>
        <taxon>Chalcidoidea</taxon>
        <taxon>Pteromalidae</taxon>
        <taxon>Pteromalinae</taxon>
        <taxon>Trichomalopsis</taxon>
    </lineage>
</organism>
<proteinExistence type="predicted"/>
<dbReference type="InterPro" id="IPR036397">
    <property type="entry name" value="RNaseH_sf"/>
</dbReference>
<evidence type="ECO:0008006" key="3">
    <source>
        <dbReference type="Google" id="ProtNLM"/>
    </source>
</evidence>
<dbReference type="Gene3D" id="3.30.420.10">
    <property type="entry name" value="Ribonuclease H-like superfamily/Ribonuclease H"/>
    <property type="match status" value="1"/>
</dbReference>
<gene>
    <name evidence="1" type="ORF">TSAR_006288</name>
</gene>
<protein>
    <recommendedName>
        <fullName evidence="3">DUF4817 domain-containing protein</fullName>
    </recommendedName>
</protein>
<dbReference type="GO" id="GO:0003676">
    <property type="term" value="F:nucleic acid binding"/>
    <property type="evidence" value="ECO:0007669"/>
    <property type="project" value="InterPro"/>
</dbReference>
<evidence type="ECO:0000313" key="1">
    <source>
        <dbReference type="EMBL" id="OXU19485.1"/>
    </source>
</evidence>
<sequence length="346" mass="39567">MLDQNPDFFWNVCLSDEATFISNGSLNRHNCHYWSPENPHWYREVLNQHHWSLHVWVGICNGQVIGPHFFERTINGQMYLEFLENDLPGYLENIPLAIRLNLWYQQDGAPAHYARIVRTFLNQQFPNRWIGRGGPVLRQGGIAHPARDTCCKKEKECKGCTQGSRWIRSLGARRGKERGSKEFAIGKGVEQSRALNVKARTGLKDVVEVFNILSAGQMRESTRETKREEIRVRKQEIGRRVNAGGFFSKQVGSFVAGNSEVTRNPNKANILTSFREVEEKELNFINGNYRRCDKGKLNGEGICRGDRSMRGDADVKIQVQIWRKDAKADIASLRGFGTISVESRKD</sequence>
<dbReference type="EMBL" id="NNAY01003397">
    <property type="protein sequence ID" value="OXU19485.1"/>
    <property type="molecule type" value="Genomic_DNA"/>
</dbReference>
<dbReference type="PANTHER" id="PTHR47326">
    <property type="entry name" value="TRANSPOSABLE ELEMENT TC3 TRANSPOSASE-LIKE PROTEIN"/>
    <property type="match status" value="1"/>
</dbReference>